<organism evidence="1 2">
    <name type="scientific">Pleurodeles waltl</name>
    <name type="common">Iberian ribbed newt</name>
    <dbReference type="NCBI Taxonomy" id="8319"/>
    <lineage>
        <taxon>Eukaryota</taxon>
        <taxon>Metazoa</taxon>
        <taxon>Chordata</taxon>
        <taxon>Craniata</taxon>
        <taxon>Vertebrata</taxon>
        <taxon>Euteleostomi</taxon>
        <taxon>Amphibia</taxon>
        <taxon>Batrachia</taxon>
        <taxon>Caudata</taxon>
        <taxon>Salamandroidea</taxon>
        <taxon>Salamandridae</taxon>
        <taxon>Pleurodelinae</taxon>
        <taxon>Pleurodeles</taxon>
    </lineage>
</organism>
<evidence type="ECO:0000313" key="2">
    <source>
        <dbReference type="Proteomes" id="UP001066276"/>
    </source>
</evidence>
<dbReference type="AlphaFoldDB" id="A0AAV7RSJ3"/>
<gene>
    <name evidence="1" type="ORF">NDU88_008276</name>
</gene>
<keyword evidence="2" id="KW-1185">Reference proteome</keyword>
<evidence type="ECO:0000313" key="1">
    <source>
        <dbReference type="EMBL" id="KAJ1155547.1"/>
    </source>
</evidence>
<dbReference type="EMBL" id="JANPWB010000009">
    <property type="protein sequence ID" value="KAJ1155547.1"/>
    <property type="molecule type" value="Genomic_DNA"/>
</dbReference>
<proteinExistence type="predicted"/>
<dbReference type="Proteomes" id="UP001066276">
    <property type="component" value="Chromosome 5"/>
</dbReference>
<reference evidence="1" key="1">
    <citation type="journal article" date="2022" name="bioRxiv">
        <title>Sequencing and chromosome-scale assembly of the giantPleurodeles waltlgenome.</title>
        <authorList>
            <person name="Brown T."/>
            <person name="Elewa A."/>
            <person name="Iarovenko S."/>
            <person name="Subramanian E."/>
            <person name="Araus A.J."/>
            <person name="Petzold A."/>
            <person name="Susuki M."/>
            <person name="Suzuki K.-i.T."/>
            <person name="Hayashi T."/>
            <person name="Toyoda A."/>
            <person name="Oliveira C."/>
            <person name="Osipova E."/>
            <person name="Leigh N.D."/>
            <person name="Simon A."/>
            <person name="Yun M.H."/>
        </authorList>
    </citation>
    <scope>NUCLEOTIDE SEQUENCE</scope>
    <source>
        <strain evidence="1">20211129_DDA</strain>
        <tissue evidence="1">Liver</tissue>
    </source>
</reference>
<accession>A0AAV7RSJ3</accession>
<name>A0AAV7RSJ3_PLEWA</name>
<comment type="caution">
    <text evidence="1">The sequence shown here is derived from an EMBL/GenBank/DDBJ whole genome shotgun (WGS) entry which is preliminary data.</text>
</comment>
<sequence>MNLRHLSHLMHMVHGTDVEADQKAFDTIGWEHHQEVLRCMGVGEEFLSWVCPLYMDPITRFGPGLLCQDKYECDEARDGGCQLPLCSSH</sequence>
<protein>
    <submittedName>
        <fullName evidence="1">Uncharacterized protein</fullName>
    </submittedName>
</protein>